<accession>A0ABP6LJ27</accession>
<feature type="transmembrane region" description="Helical" evidence="1">
    <location>
        <begin position="75"/>
        <end position="99"/>
    </location>
</feature>
<dbReference type="RefSeq" id="WP_290706455.1">
    <property type="nucleotide sequence ID" value="NZ_BAAAVS010000047.1"/>
</dbReference>
<keyword evidence="1" id="KW-1133">Transmembrane helix</keyword>
<feature type="transmembrane region" description="Helical" evidence="1">
    <location>
        <begin position="12"/>
        <end position="45"/>
    </location>
</feature>
<dbReference type="PANTHER" id="PTHR35335">
    <property type="entry name" value="UPF0716 PROTEIN FXSA"/>
    <property type="match status" value="1"/>
</dbReference>
<dbReference type="NCBIfam" id="NF008528">
    <property type="entry name" value="PRK11463.1-2"/>
    <property type="match status" value="1"/>
</dbReference>
<keyword evidence="1" id="KW-0472">Membrane</keyword>
<evidence type="ECO:0000313" key="3">
    <source>
        <dbReference type="Proteomes" id="UP001501035"/>
    </source>
</evidence>
<keyword evidence="3" id="KW-1185">Reference proteome</keyword>
<organism evidence="2 3">
    <name type="scientific">Gordonia defluvii</name>
    <dbReference type="NCBI Taxonomy" id="283718"/>
    <lineage>
        <taxon>Bacteria</taxon>
        <taxon>Bacillati</taxon>
        <taxon>Actinomycetota</taxon>
        <taxon>Actinomycetes</taxon>
        <taxon>Mycobacteriales</taxon>
        <taxon>Gordoniaceae</taxon>
        <taxon>Gordonia</taxon>
    </lineage>
</organism>
<evidence type="ECO:0000256" key="1">
    <source>
        <dbReference type="SAM" id="Phobius"/>
    </source>
</evidence>
<dbReference type="PANTHER" id="PTHR35335:SF1">
    <property type="entry name" value="UPF0716 PROTEIN FXSA"/>
    <property type="match status" value="1"/>
</dbReference>
<comment type="caution">
    <text evidence="2">The sequence shown here is derived from an EMBL/GenBank/DDBJ whole genome shotgun (WGS) entry which is preliminary data.</text>
</comment>
<gene>
    <name evidence="2" type="ORF">GCM10010528_23410</name>
</gene>
<protein>
    <submittedName>
        <fullName evidence="2">Uncharacterized protein</fullName>
    </submittedName>
</protein>
<keyword evidence="1" id="KW-0812">Transmembrane</keyword>
<sequence length="159" mass="16811">MRIRSILLSYLAIEIAAFVGLSVWLGVGWAILITLLTAVTGYVFLVARGRRVVHDLTRAARNEIRPTEPLPDTALLGLSSVLVIAPGVVTTVLGVALMAGPARRAARPIVTAFGARRLAGLVTVVSSRTVFLAGDVVDGEVVEEAVTVPTDQRQLPPAH</sequence>
<name>A0ABP6LJ27_9ACTN</name>
<dbReference type="EMBL" id="BAAAVS010000047">
    <property type="protein sequence ID" value="GAA3043115.1"/>
    <property type="molecule type" value="Genomic_DNA"/>
</dbReference>
<dbReference type="Proteomes" id="UP001501035">
    <property type="component" value="Unassembled WGS sequence"/>
</dbReference>
<dbReference type="InterPro" id="IPR007313">
    <property type="entry name" value="FxsA"/>
</dbReference>
<dbReference type="Pfam" id="PF04186">
    <property type="entry name" value="FxsA"/>
    <property type="match status" value="1"/>
</dbReference>
<reference evidence="3" key="1">
    <citation type="journal article" date="2019" name="Int. J. Syst. Evol. Microbiol.">
        <title>The Global Catalogue of Microorganisms (GCM) 10K type strain sequencing project: providing services to taxonomists for standard genome sequencing and annotation.</title>
        <authorList>
            <consortium name="The Broad Institute Genomics Platform"/>
            <consortium name="The Broad Institute Genome Sequencing Center for Infectious Disease"/>
            <person name="Wu L."/>
            <person name="Ma J."/>
        </authorList>
    </citation>
    <scope>NUCLEOTIDE SEQUENCE [LARGE SCALE GENOMIC DNA]</scope>
    <source>
        <strain evidence="3">JCM 14234</strain>
    </source>
</reference>
<proteinExistence type="predicted"/>
<evidence type="ECO:0000313" key="2">
    <source>
        <dbReference type="EMBL" id="GAA3043115.1"/>
    </source>
</evidence>